<feature type="transmembrane region" description="Helical" evidence="1">
    <location>
        <begin position="48"/>
        <end position="67"/>
    </location>
</feature>
<keyword evidence="1" id="KW-0812">Transmembrane</keyword>
<comment type="caution">
    <text evidence="2">The sequence shown here is derived from an EMBL/GenBank/DDBJ whole genome shotgun (WGS) entry which is preliminary data.</text>
</comment>
<dbReference type="Proteomes" id="UP000292003">
    <property type="component" value="Unassembled WGS sequence"/>
</dbReference>
<dbReference type="OrthoDB" id="5190621at2"/>
<feature type="transmembrane region" description="Helical" evidence="1">
    <location>
        <begin position="108"/>
        <end position="132"/>
    </location>
</feature>
<dbReference type="AlphaFoldDB" id="A0A4Q7J1Z4"/>
<evidence type="ECO:0000313" key="3">
    <source>
        <dbReference type="Proteomes" id="UP000292003"/>
    </source>
</evidence>
<dbReference type="EMBL" id="SFCC01000015">
    <property type="protein sequence ID" value="RZQ60889.1"/>
    <property type="molecule type" value="Genomic_DNA"/>
</dbReference>
<accession>A0A4Q7J1Z4</accession>
<feature type="transmembrane region" description="Helical" evidence="1">
    <location>
        <begin position="79"/>
        <end position="102"/>
    </location>
</feature>
<dbReference type="RefSeq" id="WP_130478462.1">
    <property type="nucleotide sequence ID" value="NZ_SFCC01000015.1"/>
</dbReference>
<name>A0A4Q7J1Z4_9PSEU</name>
<evidence type="ECO:0000256" key="1">
    <source>
        <dbReference type="SAM" id="Phobius"/>
    </source>
</evidence>
<sequence length="144" mass="15043">MTDKHENPHAESVLKLAAAMQRYTLIVGPATVVVAAVVATIWVGTPGLLGALVGGVVALASALATIFMMRRSADMPVHFVMVVALGGYALKILVLFGVMAALRGVDVFHTYSLGITMLATILLTAAGEIVAFRKTKIPTIIPTS</sequence>
<evidence type="ECO:0008006" key="4">
    <source>
        <dbReference type="Google" id="ProtNLM"/>
    </source>
</evidence>
<proteinExistence type="predicted"/>
<organism evidence="2 3">
    <name type="scientific">Amycolatopsis suaedae</name>
    <dbReference type="NCBI Taxonomy" id="2510978"/>
    <lineage>
        <taxon>Bacteria</taxon>
        <taxon>Bacillati</taxon>
        <taxon>Actinomycetota</taxon>
        <taxon>Actinomycetes</taxon>
        <taxon>Pseudonocardiales</taxon>
        <taxon>Pseudonocardiaceae</taxon>
        <taxon>Amycolatopsis</taxon>
    </lineage>
</organism>
<keyword evidence="1" id="KW-0472">Membrane</keyword>
<protein>
    <recommendedName>
        <fullName evidence="4">ATP synthase subunit I</fullName>
    </recommendedName>
</protein>
<keyword evidence="1" id="KW-1133">Transmembrane helix</keyword>
<gene>
    <name evidence="2" type="ORF">EWH70_27745</name>
</gene>
<evidence type="ECO:0000313" key="2">
    <source>
        <dbReference type="EMBL" id="RZQ60889.1"/>
    </source>
</evidence>
<reference evidence="2 3" key="1">
    <citation type="submission" date="2019-02" db="EMBL/GenBank/DDBJ databases">
        <title>Draft genome sequence of Amycolatopsis sp. 8-3EHSu isolated from roots of Suaeda maritima.</title>
        <authorList>
            <person name="Duangmal K."/>
            <person name="Chantavorakit T."/>
        </authorList>
    </citation>
    <scope>NUCLEOTIDE SEQUENCE [LARGE SCALE GENOMIC DNA]</scope>
    <source>
        <strain evidence="2 3">8-3EHSu</strain>
    </source>
</reference>
<keyword evidence="3" id="KW-1185">Reference proteome</keyword>
<feature type="transmembrane region" description="Helical" evidence="1">
    <location>
        <begin position="23"/>
        <end position="42"/>
    </location>
</feature>